<dbReference type="GO" id="GO:0005829">
    <property type="term" value="C:cytosol"/>
    <property type="evidence" value="ECO:0007669"/>
    <property type="project" value="TreeGrafter"/>
</dbReference>
<evidence type="ECO:0000256" key="5">
    <source>
        <dbReference type="ARBA" id="ARBA00031395"/>
    </source>
</evidence>
<dbReference type="SUPFAM" id="SSF103025">
    <property type="entry name" value="Folate-binding domain"/>
    <property type="match status" value="1"/>
</dbReference>
<dbReference type="KEGG" id="ace:Acel_1847"/>
<dbReference type="InterPro" id="IPR022903">
    <property type="entry name" value="GcvT_bac"/>
</dbReference>
<dbReference type="InterPro" id="IPR006223">
    <property type="entry name" value="GcvT"/>
</dbReference>
<evidence type="ECO:0000313" key="13">
    <source>
        <dbReference type="Proteomes" id="UP000008221"/>
    </source>
</evidence>
<feature type="domain" description="GCVT N-terminal" evidence="10">
    <location>
        <begin position="31"/>
        <end position="284"/>
    </location>
</feature>
<keyword evidence="4 7" id="KW-0808">Transferase</keyword>
<dbReference type="eggNOG" id="COG0404">
    <property type="taxonomic scope" value="Bacteria"/>
</dbReference>
<dbReference type="Gene3D" id="3.30.70.1400">
    <property type="entry name" value="Aminomethyltransferase beta-barrel domains"/>
    <property type="match status" value="1"/>
</dbReference>
<dbReference type="InterPro" id="IPR013977">
    <property type="entry name" value="GcvT_C"/>
</dbReference>
<dbReference type="Gene3D" id="2.40.30.110">
    <property type="entry name" value="Aminomethyltransferase beta-barrel domains"/>
    <property type="match status" value="1"/>
</dbReference>
<evidence type="ECO:0000259" key="11">
    <source>
        <dbReference type="Pfam" id="PF08669"/>
    </source>
</evidence>
<dbReference type="Proteomes" id="UP000008221">
    <property type="component" value="Chromosome"/>
</dbReference>
<dbReference type="GO" id="GO:0032259">
    <property type="term" value="P:methylation"/>
    <property type="evidence" value="ECO:0007669"/>
    <property type="project" value="UniProtKB-KW"/>
</dbReference>
<evidence type="ECO:0000256" key="4">
    <source>
        <dbReference type="ARBA" id="ARBA00022679"/>
    </source>
</evidence>
<accession>A0LW09</accession>
<dbReference type="HOGENOM" id="CLU_007884_10_2_11"/>
<dbReference type="NCBIfam" id="NF001567">
    <property type="entry name" value="PRK00389.1"/>
    <property type="match status" value="1"/>
</dbReference>
<dbReference type="InterPro" id="IPR006222">
    <property type="entry name" value="GCVT_N"/>
</dbReference>
<dbReference type="Pfam" id="PF01571">
    <property type="entry name" value="GCV_T"/>
    <property type="match status" value="1"/>
</dbReference>
<comment type="function">
    <text evidence="7">The glycine cleavage system catalyzes the degradation of glycine.</text>
</comment>
<proteinExistence type="inferred from homology"/>
<evidence type="ECO:0000256" key="1">
    <source>
        <dbReference type="ARBA" id="ARBA00008609"/>
    </source>
</evidence>
<dbReference type="GO" id="GO:0004047">
    <property type="term" value="F:aminomethyltransferase activity"/>
    <property type="evidence" value="ECO:0007669"/>
    <property type="project" value="UniProtKB-UniRule"/>
</dbReference>
<dbReference type="PANTHER" id="PTHR43757:SF2">
    <property type="entry name" value="AMINOMETHYLTRANSFERASE, MITOCHONDRIAL"/>
    <property type="match status" value="1"/>
</dbReference>
<feature type="domain" description="Aminomethyltransferase C-terminal" evidence="11">
    <location>
        <begin position="312"/>
        <end position="382"/>
    </location>
</feature>
<comment type="subunit">
    <text evidence="7">The glycine cleavage system is composed of four proteins: P, T, L and H.</text>
</comment>
<dbReference type="InterPro" id="IPR027266">
    <property type="entry name" value="TrmE/GcvT-like"/>
</dbReference>
<comment type="catalytic activity">
    <reaction evidence="6 7">
        <text>N(6)-[(R)-S(8)-aminomethyldihydrolipoyl]-L-lysyl-[protein] + (6S)-5,6,7,8-tetrahydrofolate = N(6)-[(R)-dihydrolipoyl]-L-lysyl-[protein] + (6R)-5,10-methylene-5,6,7,8-tetrahydrofolate + NH4(+)</text>
        <dbReference type="Rhea" id="RHEA:16945"/>
        <dbReference type="Rhea" id="RHEA-COMP:10475"/>
        <dbReference type="Rhea" id="RHEA-COMP:10492"/>
        <dbReference type="ChEBI" id="CHEBI:15636"/>
        <dbReference type="ChEBI" id="CHEBI:28938"/>
        <dbReference type="ChEBI" id="CHEBI:57453"/>
        <dbReference type="ChEBI" id="CHEBI:83100"/>
        <dbReference type="ChEBI" id="CHEBI:83143"/>
        <dbReference type="EC" id="2.1.2.10"/>
    </reaction>
</comment>
<evidence type="ECO:0000256" key="6">
    <source>
        <dbReference type="ARBA" id="ARBA00047665"/>
    </source>
</evidence>
<reference evidence="12 13" key="1">
    <citation type="journal article" date="2009" name="Genome Res.">
        <title>Complete genome of the cellulolytic thermophile Acidothermus cellulolyticus 11B provides insights into its ecophysiological and evolutionary adaptations.</title>
        <authorList>
            <person name="Barabote R.D."/>
            <person name="Xie G."/>
            <person name="Leu D.H."/>
            <person name="Normand P."/>
            <person name="Necsulea A."/>
            <person name="Daubin V."/>
            <person name="Medigue C."/>
            <person name="Adney W.S."/>
            <person name="Xu X.C."/>
            <person name="Lapidus A."/>
            <person name="Parales R.E."/>
            <person name="Detter C."/>
            <person name="Pujic P."/>
            <person name="Bruce D."/>
            <person name="Lavire C."/>
            <person name="Challacombe J.F."/>
            <person name="Brettin T.S."/>
            <person name="Berry A.M."/>
        </authorList>
    </citation>
    <scope>NUCLEOTIDE SEQUENCE [LARGE SCALE GENOMIC DNA]</scope>
    <source>
        <strain evidence="13">ATCC 43068 / DSM 8971 / 11B</strain>
    </source>
</reference>
<dbReference type="Gene3D" id="4.10.1250.10">
    <property type="entry name" value="Aminomethyltransferase fragment"/>
    <property type="match status" value="1"/>
</dbReference>
<gene>
    <name evidence="7" type="primary">gcvT</name>
    <name evidence="12" type="ordered locus">Acel_1847</name>
</gene>
<evidence type="ECO:0000256" key="2">
    <source>
        <dbReference type="ARBA" id="ARBA00012616"/>
    </source>
</evidence>
<dbReference type="InterPro" id="IPR028896">
    <property type="entry name" value="GcvT/YgfZ/DmdA"/>
</dbReference>
<evidence type="ECO:0000259" key="10">
    <source>
        <dbReference type="Pfam" id="PF01571"/>
    </source>
</evidence>
<dbReference type="GO" id="GO:0019464">
    <property type="term" value="P:glycine decarboxylation via glycine cleavage system"/>
    <property type="evidence" value="ECO:0007669"/>
    <property type="project" value="UniProtKB-UniRule"/>
</dbReference>
<dbReference type="PANTHER" id="PTHR43757">
    <property type="entry name" value="AMINOMETHYLTRANSFERASE"/>
    <property type="match status" value="1"/>
</dbReference>
<dbReference type="Gene3D" id="3.30.1360.120">
    <property type="entry name" value="Probable tRNA modification gtpase trme, domain 1"/>
    <property type="match status" value="1"/>
</dbReference>
<protein>
    <recommendedName>
        <fullName evidence="2 7">Aminomethyltransferase</fullName>
        <ecNumber evidence="2 7">2.1.2.10</ecNumber>
    </recommendedName>
    <alternativeName>
        <fullName evidence="5 7">Glycine cleavage system T protein</fullName>
    </alternativeName>
</protein>
<dbReference type="STRING" id="351607.Acel_1847"/>
<keyword evidence="13" id="KW-1185">Reference proteome</keyword>
<comment type="similarity">
    <text evidence="1 7">Belongs to the GcvT family.</text>
</comment>
<evidence type="ECO:0000313" key="12">
    <source>
        <dbReference type="EMBL" id="ABK53619.1"/>
    </source>
</evidence>
<feature type="region of interest" description="Disordered" evidence="9">
    <location>
        <begin position="1"/>
        <end position="23"/>
    </location>
</feature>
<dbReference type="AlphaFoldDB" id="A0LW09"/>
<dbReference type="GO" id="GO:0005960">
    <property type="term" value="C:glycine cleavage complex"/>
    <property type="evidence" value="ECO:0007669"/>
    <property type="project" value="InterPro"/>
</dbReference>
<name>A0LW09_ACIC1</name>
<dbReference type="EMBL" id="CP000481">
    <property type="protein sequence ID" value="ABK53619.1"/>
    <property type="molecule type" value="Genomic_DNA"/>
</dbReference>
<sequence>MSEPEIAVTRETANPVGPSDPPPIRHSVLEAEHQALGAAFTVFAGWRMPLRYTSELAEHHAVRRAAGLFDLSHMGEIRVRGAQAGAALDAALVSEFDTLAVGRAKYTMMCDENGGVVDDLVVYRISPTDFLVVANAANTAVVVDELRRRCAEFNVEVRDETTRWCLVALQGPKAVDILRGLLDEQVLELRYYRVTEADVCGRRALVARTGYTGEDGFEIFLDDDPVPLWRAILERGQDAGVLPCGLAARDSLRLEAGMPLYGRELSRDRTPFHAGLGRVVALDKPNFVGKAALMRYAAEPPDETLAGLAGVGRRAPRHGDAVYDERGLVRIGEVTSGAPSPTLGYAIAMAYLRRDYAAPNTPALVDVRGKYEAVTVTELPFYRRKK</sequence>
<evidence type="ECO:0000256" key="8">
    <source>
        <dbReference type="PIRSR" id="PIRSR006487-1"/>
    </source>
</evidence>
<dbReference type="PIRSF" id="PIRSF006487">
    <property type="entry name" value="GcvT"/>
    <property type="match status" value="1"/>
</dbReference>
<dbReference type="EC" id="2.1.2.10" evidence="2 7"/>
<evidence type="ECO:0000256" key="7">
    <source>
        <dbReference type="HAMAP-Rule" id="MF_00259"/>
    </source>
</evidence>
<dbReference type="NCBIfam" id="TIGR00528">
    <property type="entry name" value="gcvT"/>
    <property type="match status" value="1"/>
</dbReference>
<dbReference type="GO" id="GO:0008168">
    <property type="term" value="F:methyltransferase activity"/>
    <property type="evidence" value="ECO:0007669"/>
    <property type="project" value="UniProtKB-KW"/>
</dbReference>
<organism evidence="12 13">
    <name type="scientific">Acidothermus cellulolyticus (strain ATCC 43068 / DSM 8971 / 11B)</name>
    <dbReference type="NCBI Taxonomy" id="351607"/>
    <lineage>
        <taxon>Bacteria</taxon>
        <taxon>Bacillati</taxon>
        <taxon>Actinomycetota</taxon>
        <taxon>Actinomycetes</taxon>
        <taxon>Acidothermales</taxon>
        <taxon>Acidothermaceae</taxon>
        <taxon>Acidothermus</taxon>
    </lineage>
</organism>
<dbReference type="FunCoup" id="A0LW09">
    <property type="interactions" value="295"/>
</dbReference>
<dbReference type="Pfam" id="PF08669">
    <property type="entry name" value="GCV_T_C"/>
    <property type="match status" value="1"/>
</dbReference>
<dbReference type="InParanoid" id="A0LW09"/>
<dbReference type="GO" id="GO:0008483">
    <property type="term" value="F:transaminase activity"/>
    <property type="evidence" value="ECO:0007669"/>
    <property type="project" value="UniProtKB-KW"/>
</dbReference>
<evidence type="ECO:0000256" key="9">
    <source>
        <dbReference type="SAM" id="MobiDB-lite"/>
    </source>
</evidence>
<evidence type="ECO:0000256" key="3">
    <source>
        <dbReference type="ARBA" id="ARBA00022576"/>
    </source>
</evidence>
<keyword evidence="3 7" id="KW-0032">Aminotransferase</keyword>
<feature type="binding site" evidence="8">
    <location>
        <position position="218"/>
    </location>
    <ligand>
        <name>substrate</name>
    </ligand>
</feature>
<keyword evidence="12" id="KW-0489">Methyltransferase</keyword>
<dbReference type="SUPFAM" id="SSF101790">
    <property type="entry name" value="Aminomethyltransferase beta-barrel domain"/>
    <property type="match status" value="1"/>
</dbReference>
<dbReference type="HAMAP" id="MF_00259">
    <property type="entry name" value="GcvT"/>
    <property type="match status" value="1"/>
</dbReference>
<dbReference type="InterPro" id="IPR029043">
    <property type="entry name" value="GcvT/YgfZ_C"/>
</dbReference>